<feature type="transmembrane region" description="Helical" evidence="1">
    <location>
        <begin position="61"/>
        <end position="78"/>
    </location>
</feature>
<dbReference type="Proteomes" id="UP000642014">
    <property type="component" value="Unassembled WGS sequence"/>
</dbReference>
<proteinExistence type="predicted"/>
<dbReference type="Proteomes" id="UP000326029">
    <property type="component" value="Chromosome"/>
</dbReference>
<evidence type="ECO:0000313" key="5">
    <source>
        <dbReference type="Proteomes" id="UP000642014"/>
    </source>
</evidence>
<reference evidence="2" key="3">
    <citation type="submission" date="2023-08" db="EMBL/GenBank/DDBJ databases">
        <authorList>
            <person name="Sun Q."/>
            <person name="Ohkuma M."/>
        </authorList>
    </citation>
    <scope>NUCLEOTIDE SEQUENCE</scope>
    <source>
        <strain evidence="2">JCM 4205</strain>
    </source>
</reference>
<gene>
    <name evidence="3" type="ORF">CP977_02350</name>
    <name evidence="2" type="ORF">GCM10010497_21130</name>
</gene>
<name>A0AAV4KI20_9ACTN</name>
<dbReference type="EMBL" id="CP023693">
    <property type="protein sequence ID" value="QEV31153.1"/>
    <property type="molecule type" value="Genomic_DNA"/>
</dbReference>
<keyword evidence="1" id="KW-0472">Membrane</keyword>
<evidence type="ECO:0000313" key="2">
    <source>
        <dbReference type="EMBL" id="GGR18832.1"/>
    </source>
</evidence>
<dbReference type="EMBL" id="BMSJ01000003">
    <property type="protein sequence ID" value="GGR18832.1"/>
    <property type="molecule type" value="Genomic_DNA"/>
</dbReference>
<dbReference type="GeneID" id="95452610"/>
<sequence>MTIRFLAHRRPTLLALALTLVTFVDGAPPTGFLAALLVVMPLCYLGFGAARGELRDRRTLALQLAGLVAFCAAAALVLSLDGRAALYVLAAGWLAHGLWDLVHHRSGRVVPRAWSEWCGVVDVSGALAILLLA</sequence>
<evidence type="ECO:0008006" key="6">
    <source>
        <dbReference type="Google" id="ProtNLM"/>
    </source>
</evidence>
<keyword evidence="1" id="KW-0812">Transmembrane</keyword>
<organism evidence="2 5">
    <name type="scientific">Streptomyces cinereoruber</name>
    <dbReference type="NCBI Taxonomy" id="67260"/>
    <lineage>
        <taxon>Bacteria</taxon>
        <taxon>Bacillati</taxon>
        <taxon>Actinomycetota</taxon>
        <taxon>Actinomycetes</taxon>
        <taxon>Kitasatosporales</taxon>
        <taxon>Streptomycetaceae</taxon>
        <taxon>Streptomyces</taxon>
    </lineage>
</organism>
<accession>A0AAV4KI20</accession>
<dbReference type="AlphaFoldDB" id="A0AAV4KI20"/>
<reference evidence="2 5" key="1">
    <citation type="journal article" date="2014" name="Int. J. Syst. Evol. Microbiol.">
        <title>Complete genome sequence of Corynebacterium casei LMG S-19264T (=DSM 44701T), isolated from a smear-ripened cheese.</title>
        <authorList>
            <consortium name="US DOE Joint Genome Institute (JGI-PGF)"/>
            <person name="Walter F."/>
            <person name="Albersmeier A."/>
            <person name="Kalinowski J."/>
            <person name="Ruckert C."/>
        </authorList>
    </citation>
    <scope>NUCLEOTIDE SEQUENCE [LARGE SCALE GENOMIC DNA]</scope>
    <source>
        <strain evidence="2 5">JCM 4205</strain>
    </source>
</reference>
<feature type="transmembrane region" description="Helical" evidence="1">
    <location>
        <begin position="36"/>
        <end position="54"/>
    </location>
</feature>
<dbReference type="RefSeq" id="WP_109186287.1">
    <property type="nucleotide sequence ID" value="NZ_BMSJ01000003.1"/>
</dbReference>
<evidence type="ECO:0000313" key="3">
    <source>
        <dbReference type="EMBL" id="QEV31153.1"/>
    </source>
</evidence>
<keyword evidence="1" id="KW-1133">Transmembrane helix</keyword>
<reference evidence="3 4" key="2">
    <citation type="submission" date="2017-09" db="EMBL/GenBank/DDBJ databases">
        <authorList>
            <person name="Lee N."/>
            <person name="Cho B.-K."/>
        </authorList>
    </citation>
    <scope>NUCLEOTIDE SEQUENCE [LARGE SCALE GENOMIC DNA]</scope>
    <source>
        <strain evidence="3 4">ATCC 19740</strain>
    </source>
</reference>
<protein>
    <recommendedName>
        <fullName evidence="6">DUF4260 family protein</fullName>
    </recommendedName>
</protein>
<evidence type="ECO:0000313" key="4">
    <source>
        <dbReference type="Proteomes" id="UP000326029"/>
    </source>
</evidence>
<evidence type="ECO:0000256" key="1">
    <source>
        <dbReference type="SAM" id="Phobius"/>
    </source>
</evidence>
<keyword evidence="4" id="KW-1185">Reference proteome</keyword>